<proteinExistence type="inferred from homology"/>
<dbReference type="InterPro" id="IPR051677">
    <property type="entry name" value="AfsR-DnrI-RedD_regulator"/>
</dbReference>
<dbReference type="InterPro" id="IPR002182">
    <property type="entry name" value="NB-ARC"/>
</dbReference>
<dbReference type="SMART" id="SM00028">
    <property type="entry name" value="TPR"/>
    <property type="match status" value="4"/>
</dbReference>
<reference evidence="9" key="1">
    <citation type="submission" date="2022-12" db="EMBL/GenBank/DDBJ databases">
        <authorList>
            <person name="Ruckert C."/>
            <person name="Busche T."/>
            <person name="Kalinowski J."/>
            <person name="Wittmann C."/>
        </authorList>
    </citation>
    <scope>NUCLEOTIDE SEQUENCE</scope>
    <source>
        <strain evidence="9">DSM 40467</strain>
    </source>
</reference>
<sequence>MEETESEPLRFSLLGPLRAWCGTRELALGSPQQRAVLAMLLLRRGHAVAVADLVDGIWGTQPPTGAVPVLRTYASRLRKLLEPERGKAEPFRILVSAGDGYALRDDMFSSDLADCTRAVARAERHRLSGEAEPALRLLRAALADWASPALAGVPGPFAEAARTDLAERRLNALESALRTELELGRHEAVVPELLALRDAQPLRETVSELLLVALYRCGRQADALEVYARTRRTLVDELGIEPGPSLRTLHSQVLAGTVPGVVDAPRPPGSAKVRPSQLPADLATFTGRRAELDCADALLTTTGTTATSAIAVIDGMAGAGKTTLAVHWAHRVAHRFPDGRLYVNLRGYDPGGCRTDPGDALSTFLVALGVAPQAVPEGLDAQTALYRSLLADRRVLIVLDNARDTEQIRPLLPGTSGCLTLVTSRNRLTGLVARHGAQPFALGLLSAAESRELLVRRLGGDRVAAEPEAVDAIVGLCAGLPLALAIVAARAALNPCFRLADITEELRAGHGTLDAFAVGHDTGTDARSVFSWSYQALSPEAAVLFRHLALHPGPDISTAAAAALAGVPRRQVRALLTELSGASLLIEHAPGRFVFHDLLRAYAQELVAHRSGAAERDAVLLRMIDHYLHTAHHASAVLGPYRETVPLTASTTDSGPLRFNDSRQAIGWLRTERQVLRSVVEFATAHGRHDHAWRLAHALDLHFDRLGYWHDLMEIHKAALRAARALGDPVGQAHALRGLGFGHTRFGHVDEAQRLLGRALELFRQAGDAFGEARTRRALAYQANQLERYEVSLDHYARAGALYHSLGHRSGEASVRNEIGWTYILLGDLERALDHCEKAVALHQEVGDLSGEASAQDSVGYAHHHLGAYAEAVARFEQAVELYREIGSSFLEADTLRHLADAHLAAGDHGPAREAWAAALALLEEGGHAEADEVRRSLRELES</sequence>
<evidence type="ECO:0000256" key="7">
    <source>
        <dbReference type="PROSITE-ProRule" id="PRU01091"/>
    </source>
</evidence>
<comment type="similarity">
    <text evidence="1">Belongs to the AfsR/DnrI/RedD regulatory family.</text>
</comment>
<dbReference type="Gene3D" id="3.40.50.300">
    <property type="entry name" value="P-loop containing nucleotide triphosphate hydrolases"/>
    <property type="match status" value="1"/>
</dbReference>
<dbReference type="InterPro" id="IPR019734">
    <property type="entry name" value="TPR_rpt"/>
</dbReference>
<evidence type="ECO:0000256" key="4">
    <source>
        <dbReference type="ARBA" id="ARBA00023125"/>
    </source>
</evidence>
<dbReference type="SMART" id="SM00862">
    <property type="entry name" value="Trans_reg_C"/>
    <property type="match status" value="1"/>
</dbReference>
<dbReference type="SUPFAM" id="SSF46894">
    <property type="entry name" value="C-terminal effector domain of the bipartite response regulators"/>
    <property type="match status" value="1"/>
</dbReference>
<dbReference type="PROSITE" id="PS51755">
    <property type="entry name" value="OMPR_PHOB"/>
    <property type="match status" value="1"/>
</dbReference>
<dbReference type="SMART" id="SM01043">
    <property type="entry name" value="BTAD"/>
    <property type="match status" value="1"/>
</dbReference>
<evidence type="ECO:0000313" key="10">
    <source>
        <dbReference type="Proteomes" id="UP001164439"/>
    </source>
</evidence>
<dbReference type="InterPro" id="IPR016032">
    <property type="entry name" value="Sig_transdc_resp-reg_C-effctor"/>
</dbReference>
<dbReference type="InterPro" id="IPR011990">
    <property type="entry name" value="TPR-like_helical_dom_sf"/>
</dbReference>
<dbReference type="Pfam" id="PF00931">
    <property type="entry name" value="NB-ARC"/>
    <property type="match status" value="1"/>
</dbReference>
<dbReference type="InterPro" id="IPR027417">
    <property type="entry name" value="P-loop_NTPase"/>
</dbReference>
<evidence type="ECO:0000313" key="9">
    <source>
        <dbReference type="EMBL" id="WAZ25702.1"/>
    </source>
</evidence>
<organism evidence="9 10">
    <name type="scientific">Streptomyces cinnabarinus</name>
    <dbReference type="NCBI Taxonomy" id="67287"/>
    <lineage>
        <taxon>Bacteria</taxon>
        <taxon>Bacillati</taxon>
        <taxon>Actinomycetota</taxon>
        <taxon>Actinomycetes</taxon>
        <taxon>Kitasatosporales</taxon>
        <taxon>Streptomycetaceae</taxon>
        <taxon>Streptomyces</taxon>
    </lineage>
</organism>
<dbReference type="PRINTS" id="PR00364">
    <property type="entry name" value="DISEASERSIST"/>
</dbReference>
<dbReference type="PANTHER" id="PTHR35807">
    <property type="entry name" value="TRANSCRIPTIONAL REGULATOR REDD-RELATED"/>
    <property type="match status" value="1"/>
</dbReference>
<keyword evidence="6" id="KW-0802">TPR repeat</keyword>
<dbReference type="PANTHER" id="PTHR35807:SF1">
    <property type="entry name" value="TRANSCRIPTIONAL REGULATOR REDD"/>
    <property type="match status" value="1"/>
</dbReference>
<accession>A0ABY7KRH4</accession>
<keyword evidence="4 7" id="KW-0238">DNA-binding</keyword>
<dbReference type="PROSITE" id="PS50005">
    <property type="entry name" value="TPR"/>
    <property type="match status" value="2"/>
</dbReference>
<dbReference type="InterPro" id="IPR001867">
    <property type="entry name" value="OmpR/PhoB-type_DNA-bd"/>
</dbReference>
<keyword evidence="3" id="KW-0805">Transcription regulation</keyword>
<name>A0ABY7KRH4_9ACTN</name>
<dbReference type="InterPro" id="IPR005158">
    <property type="entry name" value="BTAD"/>
</dbReference>
<dbReference type="EMBL" id="CP114413">
    <property type="protein sequence ID" value="WAZ25702.1"/>
    <property type="molecule type" value="Genomic_DNA"/>
</dbReference>
<dbReference type="SUPFAM" id="SSF52540">
    <property type="entry name" value="P-loop containing nucleoside triphosphate hydrolases"/>
    <property type="match status" value="1"/>
</dbReference>
<evidence type="ECO:0000259" key="8">
    <source>
        <dbReference type="PROSITE" id="PS51755"/>
    </source>
</evidence>
<dbReference type="Pfam" id="PF13374">
    <property type="entry name" value="TPR_10"/>
    <property type="match status" value="1"/>
</dbReference>
<feature type="domain" description="OmpR/PhoB-type" evidence="8">
    <location>
        <begin position="1"/>
        <end position="105"/>
    </location>
</feature>
<keyword evidence="2" id="KW-0902">Two-component regulatory system</keyword>
<dbReference type="Pfam" id="PF13424">
    <property type="entry name" value="TPR_12"/>
    <property type="match status" value="1"/>
</dbReference>
<keyword evidence="10" id="KW-1185">Reference proteome</keyword>
<evidence type="ECO:0000256" key="2">
    <source>
        <dbReference type="ARBA" id="ARBA00023012"/>
    </source>
</evidence>
<dbReference type="Gene3D" id="1.10.10.10">
    <property type="entry name" value="Winged helix-like DNA-binding domain superfamily/Winged helix DNA-binding domain"/>
    <property type="match status" value="1"/>
</dbReference>
<dbReference type="RefSeq" id="WP_269663182.1">
    <property type="nucleotide sequence ID" value="NZ_CP114413.1"/>
</dbReference>
<evidence type="ECO:0000256" key="6">
    <source>
        <dbReference type="PROSITE-ProRule" id="PRU00339"/>
    </source>
</evidence>
<dbReference type="CDD" id="cd15831">
    <property type="entry name" value="BTAD"/>
    <property type="match status" value="1"/>
</dbReference>
<dbReference type="Pfam" id="PF03704">
    <property type="entry name" value="BTAD"/>
    <property type="match status" value="1"/>
</dbReference>
<protein>
    <submittedName>
        <fullName evidence="9">Tetratricopeptide repeat protein</fullName>
    </submittedName>
</protein>
<dbReference type="Pfam" id="PF00486">
    <property type="entry name" value="Trans_reg_C"/>
    <property type="match status" value="1"/>
</dbReference>
<dbReference type="Gene3D" id="1.25.40.10">
    <property type="entry name" value="Tetratricopeptide repeat domain"/>
    <property type="match status" value="2"/>
</dbReference>
<keyword evidence="5" id="KW-0804">Transcription</keyword>
<feature type="repeat" description="TPR" evidence="6">
    <location>
        <begin position="813"/>
        <end position="846"/>
    </location>
</feature>
<evidence type="ECO:0000256" key="1">
    <source>
        <dbReference type="ARBA" id="ARBA00005820"/>
    </source>
</evidence>
<dbReference type="InterPro" id="IPR036388">
    <property type="entry name" value="WH-like_DNA-bd_sf"/>
</dbReference>
<dbReference type="SUPFAM" id="SSF48452">
    <property type="entry name" value="TPR-like"/>
    <property type="match status" value="2"/>
</dbReference>
<evidence type="ECO:0000256" key="3">
    <source>
        <dbReference type="ARBA" id="ARBA00023015"/>
    </source>
</evidence>
<dbReference type="Proteomes" id="UP001164439">
    <property type="component" value="Chromosome"/>
</dbReference>
<evidence type="ECO:0000256" key="5">
    <source>
        <dbReference type="ARBA" id="ARBA00023163"/>
    </source>
</evidence>
<feature type="DNA-binding region" description="OmpR/PhoB-type" evidence="7">
    <location>
        <begin position="1"/>
        <end position="105"/>
    </location>
</feature>
<feature type="repeat" description="TPR" evidence="6">
    <location>
        <begin position="853"/>
        <end position="886"/>
    </location>
</feature>
<gene>
    <name evidence="9" type="ORF">STRCI_007213</name>
</gene>